<evidence type="ECO:0000313" key="10">
    <source>
        <dbReference type="EMBL" id="JAR89775.1"/>
    </source>
</evidence>
<evidence type="ECO:0000256" key="9">
    <source>
        <dbReference type="SAM" id="SignalP"/>
    </source>
</evidence>
<dbReference type="AlphaFoldDB" id="A0A147BHJ7"/>
<sequence>MTPVSPLFLVCIVFTFWAAKCYGHFLSALKTNINVDIVCVKGAYNKHWVVSYLRTNFKSRTWCGDWHQYLDLLNASTIYNRETLVVLPSNVLKRSHLIRLVSAKVYDYPLTTWILITSRGNPLEVEAWPPELLCRVVVVWQHAASVAEDRFWNCKLRRTIGRRQLLKDLLRDKNRPSEFKKIASRPLKLGCTSHGGPNATCRYKPMTLIKKVLKVLNVTFETVSVADHKWMDELMYKRFDVLDANIVFSEYRRAHVFYPAYLYHNEAVYYVGATATMHNSVHLNSSLAEFLAFLVAAAVVCLACFCSINYRHRRPLGRDIGGIGMVLVAAVLGFPYPVPGSFDRSTFGRTVLFYWLLGGTSLAIFFQSLLTSSASYGVYWEADNTHEKLVPNLVAGAVSVCVERPFFHGSLLEQRVNDSDFLGHMARAFRRNPTHMETADKCFNLATKRTHVFLTSEHSPCNLKKYGERIVRGKETMHPTFGSTPVRKDFPLRAEFMALNRRLVETGLRKHHAAWEKGHCSFVEQADESEVPLDVRGFITLYLAGCTAALVVLVLEGVTRLMHLRWELSL</sequence>
<reference evidence="10" key="1">
    <citation type="journal article" date="2018" name="PLoS Negl. Trop. Dis.">
        <title>Sialome diversity of ticks revealed by RNAseq of single tick salivary glands.</title>
        <authorList>
            <person name="Perner J."/>
            <person name="Kropackova S."/>
            <person name="Kopacek P."/>
            <person name="Ribeiro J.M."/>
        </authorList>
    </citation>
    <scope>NUCLEOTIDE SEQUENCE</scope>
    <source>
        <strain evidence="10">Siblings of single egg batch collected in Ceske Budejovice</strain>
        <tissue evidence="10">Salivary glands</tissue>
    </source>
</reference>
<name>A0A147BHJ7_IXORI</name>
<dbReference type="PANTHER" id="PTHR42643:SF38">
    <property type="entry name" value="IONOTROPIC RECEPTOR 100A"/>
    <property type="match status" value="1"/>
</dbReference>
<evidence type="ECO:0000256" key="2">
    <source>
        <dbReference type="ARBA" id="ARBA00022475"/>
    </source>
</evidence>
<feature type="transmembrane region" description="Helical" evidence="8">
    <location>
        <begin position="290"/>
        <end position="308"/>
    </location>
</feature>
<accession>A0A147BHJ7</accession>
<evidence type="ECO:0000256" key="4">
    <source>
        <dbReference type="ARBA" id="ARBA00022989"/>
    </source>
</evidence>
<proteinExistence type="predicted"/>
<feature type="transmembrane region" description="Helical" evidence="8">
    <location>
        <begin position="351"/>
        <end position="370"/>
    </location>
</feature>
<evidence type="ECO:0000256" key="6">
    <source>
        <dbReference type="ARBA" id="ARBA00023170"/>
    </source>
</evidence>
<organism evidence="10">
    <name type="scientific">Ixodes ricinus</name>
    <name type="common">Common tick</name>
    <name type="synonym">Acarus ricinus</name>
    <dbReference type="NCBI Taxonomy" id="34613"/>
    <lineage>
        <taxon>Eukaryota</taxon>
        <taxon>Metazoa</taxon>
        <taxon>Ecdysozoa</taxon>
        <taxon>Arthropoda</taxon>
        <taxon>Chelicerata</taxon>
        <taxon>Arachnida</taxon>
        <taxon>Acari</taxon>
        <taxon>Parasitiformes</taxon>
        <taxon>Ixodida</taxon>
        <taxon>Ixodoidea</taxon>
        <taxon>Ixodidae</taxon>
        <taxon>Ixodinae</taxon>
        <taxon>Ixodes</taxon>
    </lineage>
</organism>
<evidence type="ECO:0000256" key="1">
    <source>
        <dbReference type="ARBA" id="ARBA00004651"/>
    </source>
</evidence>
<dbReference type="GO" id="GO:0005886">
    <property type="term" value="C:plasma membrane"/>
    <property type="evidence" value="ECO:0007669"/>
    <property type="project" value="UniProtKB-SubCell"/>
</dbReference>
<feature type="chain" id="PRO_5007542382" evidence="9">
    <location>
        <begin position="24"/>
        <end position="570"/>
    </location>
</feature>
<comment type="subcellular location">
    <subcellularLocation>
        <location evidence="1">Cell membrane</location>
        <topology evidence="1">Multi-pass membrane protein</topology>
    </subcellularLocation>
</comment>
<protein>
    <submittedName>
        <fullName evidence="10">Putative glutamate-gated kainate-type ion channel receptor subunit glur5</fullName>
    </submittedName>
</protein>
<evidence type="ECO:0000256" key="8">
    <source>
        <dbReference type="SAM" id="Phobius"/>
    </source>
</evidence>
<dbReference type="InterPro" id="IPR052192">
    <property type="entry name" value="Insect_Ionotropic_Sensory_Rcpt"/>
</dbReference>
<keyword evidence="7" id="KW-0325">Glycoprotein</keyword>
<keyword evidence="6 10" id="KW-0675">Receptor</keyword>
<keyword evidence="5 8" id="KW-0472">Membrane</keyword>
<keyword evidence="2" id="KW-1003">Cell membrane</keyword>
<evidence type="ECO:0000256" key="7">
    <source>
        <dbReference type="ARBA" id="ARBA00023180"/>
    </source>
</evidence>
<evidence type="ECO:0000256" key="5">
    <source>
        <dbReference type="ARBA" id="ARBA00023136"/>
    </source>
</evidence>
<evidence type="ECO:0000256" key="3">
    <source>
        <dbReference type="ARBA" id="ARBA00022692"/>
    </source>
</evidence>
<keyword evidence="4 8" id="KW-1133">Transmembrane helix</keyword>
<feature type="transmembrane region" description="Helical" evidence="8">
    <location>
        <begin position="320"/>
        <end position="339"/>
    </location>
</feature>
<dbReference type="PANTHER" id="PTHR42643">
    <property type="entry name" value="IONOTROPIC RECEPTOR 20A-RELATED"/>
    <property type="match status" value="1"/>
</dbReference>
<keyword evidence="9" id="KW-0732">Signal</keyword>
<feature type="signal peptide" evidence="9">
    <location>
        <begin position="1"/>
        <end position="23"/>
    </location>
</feature>
<keyword evidence="3 8" id="KW-0812">Transmembrane</keyword>
<feature type="transmembrane region" description="Helical" evidence="8">
    <location>
        <begin position="539"/>
        <end position="562"/>
    </location>
</feature>
<dbReference type="EMBL" id="GEGO01005629">
    <property type="protein sequence ID" value="JAR89775.1"/>
    <property type="molecule type" value="Transcribed_RNA"/>
</dbReference>